<accession>A0A4U0GUB2</accession>
<sequence>MVRNNAELVDKWTLRFDEVSNNVYKVELTDRFGRQSGTTDDNLDRAIETCISYAFDIEKQLGNSLNKFTYDTFKYFLADQNLTVSNYSDKYFGSWTIEKNKKRIILDGRDLLLTIQNKAEASDWKDDFTIKLEDCKFEQLKELKDKFKNDN</sequence>
<evidence type="ECO:0000313" key="2">
    <source>
        <dbReference type="Proteomes" id="UP000309872"/>
    </source>
</evidence>
<keyword evidence="2" id="KW-1185">Reference proteome</keyword>
<dbReference type="EMBL" id="SUKA01000007">
    <property type="protein sequence ID" value="TJY62583.1"/>
    <property type="molecule type" value="Genomic_DNA"/>
</dbReference>
<dbReference type="OrthoDB" id="894378at2"/>
<evidence type="ECO:0000313" key="1">
    <source>
        <dbReference type="EMBL" id="TJY62583.1"/>
    </source>
</evidence>
<organism evidence="1 2">
    <name type="scientific">Sphingobacterium alkalisoli</name>
    <dbReference type="NCBI Taxonomy" id="1874115"/>
    <lineage>
        <taxon>Bacteria</taxon>
        <taxon>Pseudomonadati</taxon>
        <taxon>Bacteroidota</taxon>
        <taxon>Sphingobacteriia</taxon>
        <taxon>Sphingobacteriales</taxon>
        <taxon>Sphingobacteriaceae</taxon>
        <taxon>Sphingobacterium</taxon>
    </lineage>
</organism>
<dbReference type="AlphaFoldDB" id="A0A4U0GUB2"/>
<dbReference type="Proteomes" id="UP000309872">
    <property type="component" value="Unassembled WGS sequence"/>
</dbReference>
<name>A0A4U0GUB2_9SPHI</name>
<proteinExistence type="predicted"/>
<comment type="caution">
    <text evidence="1">The sequence shown here is derived from an EMBL/GenBank/DDBJ whole genome shotgun (WGS) entry which is preliminary data.</text>
</comment>
<gene>
    <name evidence="1" type="ORF">FAZ19_19110</name>
</gene>
<dbReference type="RefSeq" id="WP_136822369.1">
    <property type="nucleotide sequence ID" value="NZ_BMJX01000007.1"/>
</dbReference>
<protein>
    <submittedName>
        <fullName evidence="1">Uncharacterized protein</fullName>
    </submittedName>
</protein>
<reference evidence="1 2" key="1">
    <citation type="submission" date="2019-04" db="EMBL/GenBank/DDBJ databases">
        <title>Sphingobacterium olei sp. nov., isolated from oil-contaminated soil.</title>
        <authorList>
            <person name="Liu B."/>
        </authorList>
    </citation>
    <scope>NUCLEOTIDE SEQUENCE [LARGE SCALE GENOMIC DNA]</scope>
    <source>
        <strain evidence="1 2">Y3L14</strain>
    </source>
</reference>